<keyword evidence="2" id="KW-1185">Reference proteome</keyword>
<accession>A0ACB8QNT9</accession>
<evidence type="ECO:0000313" key="1">
    <source>
        <dbReference type="EMBL" id="KAI0033061.1"/>
    </source>
</evidence>
<organism evidence="1 2">
    <name type="scientific">Vararia minispora EC-137</name>
    <dbReference type="NCBI Taxonomy" id="1314806"/>
    <lineage>
        <taxon>Eukaryota</taxon>
        <taxon>Fungi</taxon>
        <taxon>Dikarya</taxon>
        <taxon>Basidiomycota</taxon>
        <taxon>Agaricomycotina</taxon>
        <taxon>Agaricomycetes</taxon>
        <taxon>Russulales</taxon>
        <taxon>Lachnocladiaceae</taxon>
        <taxon>Vararia</taxon>
    </lineage>
</organism>
<evidence type="ECO:0000313" key="2">
    <source>
        <dbReference type="Proteomes" id="UP000814128"/>
    </source>
</evidence>
<name>A0ACB8QNT9_9AGAM</name>
<sequence>MGSMVDRSETSNKDQSISPSSMVWDKVKDSKDPSVSRSEGSKKQHDRGGGGVADQIAGGADVRTHVMAPTSGPSPTTVPATLDSGLTSTRITQAQEASRVDMRASSDGCGLSLPLSRDGKNVLLGLAVVVVLIGLIALGSVIVQNRKNL</sequence>
<gene>
    <name evidence="1" type="ORF">K488DRAFT_85293</name>
</gene>
<reference evidence="1" key="2">
    <citation type="journal article" date="2022" name="New Phytol.">
        <title>Evolutionary transition to the ectomycorrhizal habit in the genomes of a hyperdiverse lineage of mushroom-forming fungi.</title>
        <authorList>
            <person name="Looney B."/>
            <person name="Miyauchi S."/>
            <person name="Morin E."/>
            <person name="Drula E."/>
            <person name="Courty P.E."/>
            <person name="Kohler A."/>
            <person name="Kuo A."/>
            <person name="LaButti K."/>
            <person name="Pangilinan J."/>
            <person name="Lipzen A."/>
            <person name="Riley R."/>
            <person name="Andreopoulos W."/>
            <person name="He G."/>
            <person name="Johnson J."/>
            <person name="Nolan M."/>
            <person name="Tritt A."/>
            <person name="Barry K.W."/>
            <person name="Grigoriev I.V."/>
            <person name="Nagy L.G."/>
            <person name="Hibbett D."/>
            <person name="Henrissat B."/>
            <person name="Matheny P.B."/>
            <person name="Labbe J."/>
            <person name="Martin F.M."/>
        </authorList>
    </citation>
    <scope>NUCLEOTIDE SEQUENCE</scope>
    <source>
        <strain evidence="1">EC-137</strain>
    </source>
</reference>
<proteinExistence type="predicted"/>
<reference evidence="1" key="1">
    <citation type="submission" date="2021-02" db="EMBL/GenBank/DDBJ databases">
        <authorList>
            <consortium name="DOE Joint Genome Institute"/>
            <person name="Ahrendt S."/>
            <person name="Looney B.P."/>
            <person name="Miyauchi S."/>
            <person name="Morin E."/>
            <person name="Drula E."/>
            <person name="Courty P.E."/>
            <person name="Chicoki N."/>
            <person name="Fauchery L."/>
            <person name="Kohler A."/>
            <person name="Kuo A."/>
            <person name="Labutti K."/>
            <person name="Pangilinan J."/>
            <person name="Lipzen A."/>
            <person name="Riley R."/>
            <person name="Andreopoulos W."/>
            <person name="He G."/>
            <person name="Johnson J."/>
            <person name="Barry K.W."/>
            <person name="Grigoriev I.V."/>
            <person name="Nagy L."/>
            <person name="Hibbett D."/>
            <person name="Henrissat B."/>
            <person name="Matheny P.B."/>
            <person name="Labbe J."/>
            <person name="Martin F."/>
        </authorList>
    </citation>
    <scope>NUCLEOTIDE SEQUENCE</scope>
    <source>
        <strain evidence="1">EC-137</strain>
    </source>
</reference>
<protein>
    <submittedName>
        <fullName evidence="1">Uncharacterized protein</fullName>
    </submittedName>
</protein>
<comment type="caution">
    <text evidence="1">The sequence shown here is derived from an EMBL/GenBank/DDBJ whole genome shotgun (WGS) entry which is preliminary data.</text>
</comment>
<dbReference type="Proteomes" id="UP000814128">
    <property type="component" value="Unassembled WGS sequence"/>
</dbReference>
<dbReference type="EMBL" id="MU273529">
    <property type="protein sequence ID" value="KAI0033061.1"/>
    <property type="molecule type" value="Genomic_DNA"/>
</dbReference>